<dbReference type="AlphaFoldDB" id="A0A975NUL3"/>
<accession>A0A975NUL3</accession>
<gene>
    <name evidence="2" type="ORF">KMZ68_20120</name>
</gene>
<evidence type="ECO:0000256" key="1">
    <source>
        <dbReference type="SAM" id="MobiDB-lite"/>
    </source>
</evidence>
<proteinExistence type="predicted"/>
<dbReference type="KEGG" id="bsei:KMZ68_20120"/>
<feature type="compositionally biased region" description="Polar residues" evidence="1">
    <location>
        <begin position="351"/>
        <end position="360"/>
    </location>
</feature>
<name>A0A975NUL3_9BRAD</name>
<evidence type="ECO:0000313" key="3">
    <source>
        <dbReference type="Proteomes" id="UP000680805"/>
    </source>
</evidence>
<reference evidence="2" key="1">
    <citation type="submission" date="2021-06" db="EMBL/GenBank/DDBJ databases">
        <title>Bradyrhizobium sp. S2-11-2 Genome sequencing.</title>
        <authorList>
            <person name="Jin L."/>
        </authorList>
    </citation>
    <scope>NUCLEOTIDE SEQUENCE</scope>
    <source>
        <strain evidence="2">S2-11-2</strain>
    </source>
</reference>
<dbReference type="EMBL" id="CP076135">
    <property type="protein sequence ID" value="QWG20961.1"/>
    <property type="molecule type" value="Genomic_DNA"/>
</dbReference>
<feature type="region of interest" description="Disordered" evidence="1">
    <location>
        <begin position="351"/>
        <end position="370"/>
    </location>
</feature>
<protein>
    <submittedName>
        <fullName evidence="2">Uncharacterized protein</fullName>
    </submittedName>
</protein>
<sequence length="370" mass="41915">MEACAGDWVEVLSKEDILRTLDKNGRLDELPFMPQMFKYCGQRFRVYRRAYKTCDTVSGQYAGRRLLDGYHLSLRCDGQAYGGCQAGCLIFWKGAWLKPVDGPAQGQYVPRRVHSPSGEPVSPPPRCTESAVLGATKRHGAGGDARYYCQATELLNYTKPLRWWDARQYVDSYRSGNKTLPEIARGFLYLFYYYGTLAFSDRWGHPARWLYNRIQAITGGIPFPRLRGTIPVGQPTPRRDLGLRPGDLVRVKSYQEILATLDVKLSNRGLSFDAELVPFCGKVFRVSTCVERFIDEKTGQLRRMNTPAVILEGVSCKALYSGQRMFCPRSIHLWWREIWLERASVEARPQATLSPTQAGASATAEHVHLT</sequence>
<organism evidence="2 3">
    <name type="scientific">Bradyrhizobium sediminis</name>
    <dbReference type="NCBI Taxonomy" id="2840469"/>
    <lineage>
        <taxon>Bacteria</taxon>
        <taxon>Pseudomonadati</taxon>
        <taxon>Pseudomonadota</taxon>
        <taxon>Alphaproteobacteria</taxon>
        <taxon>Hyphomicrobiales</taxon>
        <taxon>Nitrobacteraceae</taxon>
        <taxon>Bradyrhizobium</taxon>
    </lineage>
</organism>
<dbReference type="RefSeq" id="WP_215616412.1">
    <property type="nucleotide sequence ID" value="NZ_CP076135.1"/>
</dbReference>
<dbReference type="Proteomes" id="UP000680805">
    <property type="component" value="Chromosome"/>
</dbReference>
<evidence type="ECO:0000313" key="2">
    <source>
        <dbReference type="EMBL" id="QWG20961.1"/>
    </source>
</evidence>